<dbReference type="Proteomes" id="UP000283095">
    <property type="component" value="Plasmid pOM18"/>
</dbReference>
<dbReference type="SUPFAM" id="SSF52540">
    <property type="entry name" value="P-loop containing nucleoside triphosphate hydrolases"/>
    <property type="match status" value="1"/>
</dbReference>
<keyword evidence="6 8" id="KW-0472">Membrane</keyword>
<evidence type="ECO:0000313" key="10">
    <source>
        <dbReference type="Proteomes" id="UP000283095"/>
    </source>
</evidence>
<dbReference type="Pfam" id="PF02534">
    <property type="entry name" value="T4SS-DNA_transf"/>
    <property type="match status" value="1"/>
</dbReference>
<keyword evidence="9" id="KW-0614">Plasmid</keyword>
<evidence type="ECO:0000256" key="3">
    <source>
        <dbReference type="ARBA" id="ARBA00022475"/>
    </source>
</evidence>
<feature type="transmembrane region" description="Helical" evidence="8">
    <location>
        <begin position="12"/>
        <end position="33"/>
    </location>
</feature>
<geneLocation type="plasmid" evidence="10">
    <name>pom18</name>
</geneLocation>
<dbReference type="PANTHER" id="PTHR37937:SF1">
    <property type="entry name" value="CONJUGATIVE TRANSFER: DNA TRANSPORT"/>
    <property type="match status" value="1"/>
</dbReference>
<comment type="similarity">
    <text evidence="2">Belongs to the VirD4/TraG family.</text>
</comment>
<evidence type="ECO:0000256" key="2">
    <source>
        <dbReference type="ARBA" id="ARBA00008806"/>
    </source>
</evidence>
<organism evidence="9 10">
    <name type="scientific">Peribacillus asahii</name>
    <dbReference type="NCBI Taxonomy" id="228899"/>
    <lineage>
        <taxon>Bacteria</taxon>
        <taxon>Bacillati</taxon>
        <taxon>Bacillota</taxon>
        <taxon>Bacilli</taxon>
        <taxon>Bacillales</taxon>
        <taxon>Bacillaceae</taxon>
        <taxon>Peribacillus</taxon>
    </lineage>
</organism>
<keyword evidence="3" id="KW-1003">Cell membrane</keyword>
<feature type="transmembrane region" description="Helical" evidence="8">
    <location>
        <begin position="63"/>
        <end position="83"/>
    </location>
</feature>
<comment type="subcellular location">
    <subcellularLocation>
        <location evidence="1">Cell membrane</location>
        <topology evidence="1">Multi-pass membrane protein</topology>
    </subcellularLocation>
</comment>
<dbReference type="InterPro" id="IPR051539">
    <property type="entry name" value="T4SS-coupling_protein"/>
</dbReference>
<gene>
    <name evidence="9" type="ORF">BAOM_p059</name>
</gene>
<evidence type="ECO:0000256" key="4">
    <source>
        <dbReference type="ARBA" id="ARBA00022692"/>
    </source>
</evidence>
<dbReference type="GO" id="GO:0005886">
    <property type="term" value="C:plasma membrane"/>
    <property type="evidence" value="ECO:0007669"/>
    <property type="project" value="UniProtKB-SubCell"/>
</dbReference>
<dbReference type="PANTHER" id="PTHR37937">
    <property type="entry name" value="CONJUGATIVE TRANSFER: DNA TRANSPORT"/>
    <property type="match status" value="1"/>
</dbReference>
<dbReference type="EMBL" id="CP026096">
    <property type="protein sequence ID" value="AZV45712.1"/>
    <property type="molecule type" value="Genomic_DNA"/>
</dbReference>
<protein>
    <submittedName>
        <fullName evidence="9">Uncharacterized protein</fullName>
    </submittedName>
</protein>
<sequence>MKQSVDKGTLFMSILIAVVIAILADLFLLSFAVNFPKSHDVNQVVQALKEPFELYNVSKNTELFLPLQLATIAVAIFLSFKVYKLILGEGKYKDASNYGAHGTARFAKDVEVFNDKEFVKKTFNKSPQKNLQNKEGLIFGLLKDKPVILSENTSIPNRNVFIVGSPGSGKTQSYILTNLIFERNRSMVITDPKGEIFEATARLKKQQGYEVRLINFKEMLVSDRYNPIDYITKEVEAEQVANTIVINSMQGQKPDFWTKAEIALLKTLLLYVKYEDATKANLANVKRILTTHGSTPEAMDEFFSHLEPDHPAFSAYQIVRMASDKVRDSIFVSLAITLSKFDASDVRKFTETSDFLLDDIGKKKMVVYVVLPVADSTWEPLTANFFTQMFQRLYDVADKNFNKLPVPVNLFLDEFPNLGKIPGYEEILATCRSYGISSSTIIQSIGQLIDKYSKEKAEAIIGNCSLRYLLGVGDKLTSEYFSDLIGKTTIRTQSSSVSKNAKGGSDSKSDSYTGRNLLTPDELTRMPREEAILLVSGGYAMQLKKTFQFKFFQGILNDDNKISRFDYLKLSTEGTKRDNATENTEQNDMEEKLYKENREFTLEDLVEDQHIVEENTLSNKDKVENAKDSILANIVATNQMIESYDDKDRILDSELEKELELPLDSELEKELELPLDSELEKELELPLDSELEKELELPLDSELEKELELPLDSELEKELELPLDSELEKELELPLDSELEKELELPLDSELEKELELPLDSELEKELELPLDSELEKNRFRARKGIRASFRFRARKGIRASFRFRARKGIRASFRFRARKGIRASFRFRARKGIRASFRFRARKGIRASFRFRARKGIGASFRSRARKGIGASFRSRARKGIGAFKF</sequence>
<proteinExistence type="inferred from homology"/>
<name>A0A3Q9RRC0_9BACI</name>
<evidence type="ECO:0000256" key="8">
    <source>
        <dbReference type="SAM" id="Phobius"/>
    </source>
</evidence>
<keyword evidence="5 8" id="KW-1133">Transmembrane helix</keyword>
<dbReference type="NCBIfam" id="NF045973">
    <property type="entry name" value="conju_CD1115"/>
    <property type="match status" value="1"/>
</dbReference>
<dbReference type="CDD" id="cd01127">
    <property type="entry name" value="TrwB_TraG_TraD_VirD4"/>
    <property type="match status" value="1"/>
</dbReference>
<keyword evidence="4 8" id="KW-0812">Transmembrane</keyword>
<dbReference type="InterPro" id="IPR027417">
    <property type="entry name" value="P-loop_NTPase"/>
</dbReference>
<dbReference type="AlphaFoldDB" id="A0A3Q9RRC0"/>
<dbReference type="InterPro" id="IPR003688">
    <property type="entry name" value="TraG/VirD4"/>
</dbReference>
<evidence type="ECO:0000256" key="5">
    <source>
        <dbReference type="ARBA" id="ARBA00022989"/>
    </source>
</evidence>
<dbReference type="Gene3D" id="3.40.50.300">
    <property type="entry name" value="P-loop containing nucleotide triphosphate hydrolases"/>
    <property type="match status" value="2"/>
</dbReference>
<reference evidence="9 10" key="1">
    <citation type="submission" date="2018-01" db="EMBL/GenBank/DDBJ databases">
        <title>Bacillus asahii Genome sequencing and assembly.</title>
        <authorList>
            <person name="Jiang H."/>
            <person name="Feng Y."/>
            <person name="Zhao F."/>
            <person name="Lin X."/>
        </authorList>
    </citation>
    <scope>NUCLEOTIDE SEQUENCE [LARGE SCALE GENOMIC DNA]</scope>
    <source>
        <strain evidence="9 10">OM18</strain>
        <plasmid evidence="10">pom18</plasmid>
    </source>
</reference>
<evidence type="ECO:0000313" key="9">
    <source>
        <dbReference type="EMBL" id="AZV45712.1"/>
    </source>
</evidence>
<feature type="region of interest" description="Disordered" evidence="7">
    <location>
        <begin position="495"/>
        <end position="520"/>
    </location>
</feature>
<accession>A0A3Q9RRC0</accession>
<dbReference type="KEGG" id="pasa:BAOM_p059"/>
<evidence type="ECO:0000256" key="1">
    <source>
        <dbReference type="ARBA" id="ARBA00004651"/>
    </source>
</evidence>
<evidence type="ECO:0000256" key="7">
    <source>
        <dbReference type="SAM" id="MobiDB-lite"/>
    </source>
</evidence>
<evidence type="ECO:0000256" key="6">
    <source>
        <dbReference type="ARBA" id="ARBA00023136"/>
    </source>
</evidence>